<feature type="compositionally biased region" description="Polar residues" evidence="1">
    <location>
        <begin position="473"/>
        <end position="486"/>
    </location>
</feature>
<reference evidence="3 4" key="1">
    <citation type="submission" date="2015-07" db="EMBL/GenBank/DDBJ databases">
        <title>The genome of the fungus Escovopsis weberi, a specialized disease agent of ant agriculture.</title>
        <authorList>
            <person name="de Man T.J."/>
            <person name="Stajich J.E."/>
            <person name="Kubicek C.P."/>
            <person name="Chenthamara K."/>
            <person name="Atanasova L."/>
            <person name="Druzhinina I.S."/>
            <person name="Birnbaum S."/>
            <person name="Barribeau S.M."/>
            <person name="Teiling C."/>
            <person name="Suen G."/>
            <person name="Currie C."/>
            <person name="Gerardo N.M."/>
        </authorList>
    </citation>
    <scope>NUCLEOTIDE SEQUENCE [LARGE SCALE GENOMIC DNA]</scope>
</reference>
<comment type="caution">
    <text evidence="3">The sequence shown here is derived from an EMBL/GenBank/DDBJ whole genome shotgun (WGS) entry which is preliminary data.</text>
</comment>
<dbReference type="STRING" id="150374.A0A0M8N4Q4"/>
<evidence type="ECO:0000313" key="4">
    <source>
        <dbReference type="Proteomes" id="UP000053831"/>
    </source>
</evidence>
<dbReference type="Pfam" id="PF20248">
    <property type="entry name" value="DUF6603"/>
    <property type="match status" value="1"/>
</dbReference>
<proteinExistence type="predicted"/>
<accession>A0A0M8N4Q4</accession>
<dbReference type="AlphaFoldDB" id="A0A0M8N4Q4"/>
<gene>
    <name evidence="3" type="ORF">ESCO_005590</name>
</gene>
<keyword evidence="4" id="KW-1185">Reference proteome</keyword>
<feature type="domain" description="DUF6603" evidence="2">
    <location>
        <begin position="507"/>
        <end position="1047"/>
    </location>
</feature>
<evidence type="ECO:0000313" key="3">
    <source>
        <dbReference type="EMBL" id="KOS19910.1"/>
    </source>
</evidence>
<dbReference type="OrthoDB" id="5352492at2759"/>
<organism evidence="3 4">
    <name type="scientific">Escovopsis weberi</name>
    <dbReference type="NCBI Taxonomy" id="150374"/>
    <lineage>
        <taxon>Eukaryota</taxon>
        <taxon>Fungi</taxon>
        <taxon>Dikarya</taxon>
        <taxon>Ascomycota</taxon>
        <taxon>Pezizomycotina</taxon>
        <taxon>Sordariomycetes</taxon>
        <taxon>Hypocreomycetidae</taxon>
        <taxon>Hypocreales</taxon>
        <taxon>Hypocreaceae</taxon>
        <taxon>Escovopsis</taxon>
    </lineage>
</organism>
<dbReference type="EMBL" id="LGSR01000019">
    <property type="protein sequence ID" value="KOS19910.1"/>
    <property type="molecule type" value="Genomic_DNA"/>
</dbReference>
<sequence>MQTTVRLQFQIANFGDLQTLLSDVLSGFTLVSADAICKKKVVRAQTVEGEAALDQGSVALALKCSVQAPGAESVSLEAALEFFPSAMALTFDFPSNGSFSGMIKWLASLIGDSTLETFVNDILGKQENGRKPYLGDVAIDASFDWGNGSAFNLLVSISAGIEPSATSVNKNPALFVGSLAYDSKEKKWELNASLTGLYASTLLEFFDDEAKEHVGAFLNTIAIDTLSVNYIYQPAAGGTSKGSEFTISGDLLIATLRLQLGFNYKTDGWKFNAALKPQQQDAKIGDVLKGLLGSTDDLELPDFVSNMVLVGNDSKVFGLDVLKKDTSFQFMAQLNIGKLSVAFAQLHSTDWGADKPSKRLIEVAISGFPDLKVDIPLIGELQQPLDELYFLWVQDKSVQPGKIGGFTRKDLLQINGGLQDPILVKDTIKEEQRKDTDMLVAAGCHFSVIVRGPTGERSCLLDYEFMKPSVTSSTKAIEPGTSTSAEPKSLKASNDDDGGPTAQAPYKKTAGPLSINNVGLKYKNKKLAIMFDATLEMGPIGFTLIGFSLQADFKTLDEVPALSADIEGLSAAFEKPPLTLAGIIRHGNDGKLDYYAGGLIVGWTVYQFQAAGFYGMVTTAGYDPYRSVFVFAKLDGPLVTLEFAEISGICGGFGYNSNVRVPTIDEIYQFPFIASSDLGNAQNALEALKKLTDPGPAGWFSPLDKTYWAAVGMKVDAFKMLSFDAVLVVQFGQAIKLGLFALVIADVPTADSPIKLAHVELGISAVADMQYGTLKVEAQLSPRSFIFDQSCHLTGGMGLYYWFDAPEADKSNVGNFVFTIGGYHQAFDVPVGFPNPPRLGISWSLGSTLSISGQAYFAITPKACMAGGRLHASFSAGPIGAWFDAFADFLINYKPFHFNAAAGISVGVYVEIKILFIHIKISVEIGAQLYLWGPPVAGRVHVDLWVVSFDINFGDSESGVPPITLLEFYNLVLQASESQEAASSAMLAMASGAAEEEEEEKAMVLADKPPKNEGHNFLPVSGLLNDNDKPDRQPNEPWVVRAGTFSLVVACKMAINSFKKDPNEEPILTYADPYSKPMKLTTGMSSTLVVSVQQDGTPKPDDGWQYEIYTKEVPRALWDKYNPSEDPSGGKNNIGDLLNGDGSSLTLMMGVQMTAPPATMAPDPFPPFDIAKADLQPIWSERPFPAFANADPAWAPAKPFEGDDVGKQYEAVYDTWTKPGWGTGDDGQAGFVEIFAKSLNWVGADALKKIAGLPARLGVKDAFMNSYIAAPMLST</sequence>
<name>A0A0M8N4Q4_ESCWE</name>
<evidence type="ECO:0000256" key="1">
    <source>
        <dbReference type="SAM" id="MobiDB-lite"/>
    </source>
</evidence>
<feature type="region of interest" description="Disordered" evidence="1">
    <location>
        <begin position="473"/>
        <end position="508"/>
    </location>
</feature>
<protein>
    <recommendedName>
        <fullName evidence="2">DUF6603 domain-containing protein</fullName>
    </recommendedName>
</protein>
<dbReference type="Proteomes" id="UP000053831">
    <property type="component" value="Unassembled WGS sequence"/>
</dbReference>
<evidence type="ECO:0000259" key="2">
    <source>
        <dbReference type="Pfam" id="PF20248"/>
    </source>
</evidence>
<dbReference type="InterPro" id="IPR046538">
    <property type="entry name" value="DUF6603"/>
</dbReference>